<dbReference type="KEGG" id="tfr:BR63_13295"/>
<evidence type="ECO:0000256" key="3">
    <source>
        <dbReference type="ARBA" id="ARBA00022723"/>
    </source>
</evidence>
<dbReference type="GO" id="GO:0046872">
    <property type="term" value="F:metal ion binding"/>
    <property type="evidence" value="ECO:0007669"/>
    <property type="project" value="UniProtKB-KW"/>
</dbReference>
<protein>
    <submittedName>
        <fullName evidence="7">MBL fold metallo-hydrolase</fullName>
    </submittedName>
</protein>
<dbReference type="PANTHER" id="PTHR42978:SF2">
    <property type="entry name" value="102 KBASES UNSTABLE REGION: FROM 1 TO 119443"/>
    <property type="match status" value="1"/>
</dbReference>
<dbReference type="SMART" id="SM00849">
    <property type="entry name" value="Lactamase_B"/>
    <property type="match status" value="1"/>
</dbReference>
<comment type="similarity">
    <text evidence="2">Belongs to the metallo-beta-lactamase superfamily.</text>
</comment>
<evidence type="ECO:0000256" key="1">
    <source>
        <dbReference type="ARBA" id="ARBA00001947"/>
    </source>
</evidence>
<dbReference type="PANTHER" id="PTHR42978">
    <property type="entry name" value="QUORUM-QUENCHING LACTONASE YTNP-RELATED-RELATED"/>
    <property type="match status" value="1"/>
</dbReference>
<evidence type="ECO:0000313" key="8">
    <source>
        <dbReference type="Proteomes" id="UP000515847"/>
    </source>
</evidence>
<name>A0A7G6E537_THEFR</name>
<proteinExistence type="inferred from homology"/>
<keyword evidence="8" id="KW-1185">Reference proteome</keyword>
<dbReference type="InterPro" id="IPR051013">
    <property type="entry name" value="MBL_superfamily_lactonases"/>
</dbReference>
<dbReference type="GO" id="GO:0016787">
    <property type="term" value="F:hydrolase activity"/>
    <property type="evidence" value="ECO:0007669"/>
    <property type="project" value="UniProtKB-KW"/>
</dbReference>
<comment type="cofactor">
    <cofactor evidence="1">
        <name>Zn(2+)</name>
        <dbReference type="ChEBI" id="CHEBI:29105"/>
    </cofactor>
</comment>
<dbReference type="InterPro" id="IPR001279">
    <property type="entry name" value="Metallo-B-lactamas"/>
</dbReference>
<keyword evidence="4 7" id="KW-0378">Hydrolase</keyword>
<keyword evidence="5" id="KW-0862">Zinc</keyword>
<sequence>MWGIKPLNLGTLTVYKSGLTFGKGAGERLEVPCIGWLLTNSNGNCVLVDTGPSDDENWGTKYHNPLKKSKNQRLEFALEEIGVKPEDIKLCLLTHLHWDHAYGALKLPNAKIVVQSEELKYSVDPLPPDRKHYEMNIEGKKPFFINYFERIETVNGDCHIDEGLEVVLLPGHSPGSQGILVTTPQKKYLITGDLINIRENWDNQTPPGIFYSLEHCYNSFAKMKKINADILPGHDWEVFRMF</sequence>
<dbReference type="Pfam" id="PF00753">
    <property type="entry name" value="Lactamase_B"/>
    <property type="match status" value="1"/>
</dbReference>
<evidence type="ECO:0000259" key="6">
    <source>
        <dbReference type="SMART" id="SM00849"/>
    </source>
</evidence>
<dbReference type="EMBL" id="CP045798">
    <property type="protein sequence ID" value="QNB47191.1"/>
    <property type="molecule type" value="Genomic_DNA"/>
</dbReference>
<accession>A0A7G6E537</accession>
<gene>
    <name evidence="7" type="ORF">BR63_13295</name>
</gene>
<reference evidence="7 8" key="1">
    <citation type="journal article" date="2019" name="Front. Microbiol.">
        <title>Thermoanaerosceptrum fracticalcis gen. nov. sp. nov., a Novel Fumarate-Fermenting Microorganism From a Deep Fractured Carbonate Aquifer of the US Great Basin.</title>
        <authorList>
            <person name="Hamilton-Brehm S.D."/>
            <person name="Stewart L.E."/>
            <person name="Zavarin M."/>
            <person name="Caldwell M."/>
            <person name="Lawson P.A."/>
            <person name="Onstott T.C."/>
            <person name="Grzymski J."/>
            <person name="Neveux I."/>
            <person name="Lollar B.S."/>
            <person name="Russell C.E."/>
            <person name="Moser D.P."/>
        </authorList>
    </citation>
    <scope>NUCLEOTIDE SEQUENCE [LARGE SCALE GENOMIC DNA]</scope>
    <source>
        <strain evidence="7 8">DRI-13</strain>
    </source>
</reference>
<dbReference type="OrthoDB" id="9761531at2"/>
<dbReference type="Gene3D" id="3.60.15.10">
    <property type="entry name" value="Ribonuclease Z/Hydroxyacylglutathione hydrolase-like"/>
    <property type="match status" value="1"/>
</dbReference>
<organism evidence="7 8">
    <name type="scientific">Thermanaerosceptrum fracticalcis</name>
    <dbReference type="NCBI Taxonomy" id="1712410"/>
    <lineage>
        <taxon>Bacteria</taxon>
        <taxon>Bacillati</taxon>
        <taxon>Bacillota</taxon>
        <taxon>Clostridia</taxon>
        <taxon>Eubacteriales</taxon>
        <taxon>Peptococcaceae</taxon>
        <taxon>Thermanaerosceptrum</taxon>
    </lineage>
</organism>
<evidence type="ECO:0000256" key="4">
    <source>
        <dbReference type="ARBA" id="ARBA00022801"/>
    </source>
</evidence>
<dbReference type="CDD" id="cd07729">
    <property type="entry name" value="AHL_lactonase_MBL-fold"/>
    <property type="match status" value="1"/>
</dbReference>
<dbReference type="AlphaFoldDB" id="A0A7G6E537"/>
<evidence type="ECO:0000313" key="7">
    <source>
        <dbReference type="EMBL" id="QNB47191.1"/>
    </source>
</evidence>
<evidence type="ECO:0000256" key="2">
    <source>
        <dbReference type="ARBA" id="ARBA00007749"/>
    </source>
</evidence>
<dbReference type="Proteomes" id="UP000515847">
    <property type="component" value="Chromosome"/>
</dbReference>
<feature type="domain" description="Metallo-beta-lactamase" evidence="6">
    <location>
        <begin position="32"/>
        <end position="234"/>
    </location>
</feature>
<dbReference type="RefSeq" id="WP_034425451.1">
    <property type="nucleotide sequence ID" value="NZ_CP045798.1"/>
</dbReference>
<evidence type="ECO:0000256" key="5">
    <source>
        <dbReference type="ARBA" id="ARBA00022833"/>
    </source>
</evidence>
<dbReference type="InterPro" id="IPR036866">
    <property type="entry name" value="RibonucZ/Hydroxyglut_hydro"/>
</dbReference>
<keyword evidence="3" id="KW-0479">Metal-binding</keyword>
<dbReference type="SUPFAM" id="SSF56281">
    <property type="entry name" value="Metallo-hydrolase/oxidoreductase"/>
    <property type="match status" value="1"/>
</dbReference>